<feature type="domain" description="G-protein coupled receptors family 1 profile" evidence="10">
    <location>
        <begin position="105"/>
        <end position="236"/>
    </location>
</feature>
<feature type="transmembrane region" description="Helical" evidence="9">
    <location>
        <begin position="159"/>
        <end position="184"/>
    </location>
</feature>
<evidence type="ECO:0000256" key="3">
    <source>
        <dbReference type="ARBA" id="ARBA00022692"/>
    </source>
</evidence>
<evidence type="ECO:0000256" key="1">
    <source>
        <dbReference type="ARBA" id="ARBA00004141"/>
    </source>
</evidence>
<evidence type="ECO:0000313" key="11">
    <source>
        <dbReference type="Proteomes" id="UP000694843"/>
    </source>
</evidence>
<organism evidence="11 12">
    <name type="scientific">Hyalella azteca</name>
    <name type="common">Amphipod</name>
    <dbReference type="NCBI Taxonomy" id="294128"/>
    <lineage>
        <taxon>Eukaryota</taxon>
        <taxon>Metazoa</taxon>
        <taxon>Ecdysozoa</taxon>
        <taxon>Arthropoda</taxon>
        <taxon>Crustacea</taxon>
        <taxon>Multicrustacea</taxon>
        <taxon>Malacostraca</taxon>
        <taxon>Eumalacostraca</taxon>
        <taxon>Peracarida</taxon>
        <taxon>Amphipoda</taxon>
        <taxon>Senticaudata</taxon>
        <taxon>Talitrida</taxon>
        <taxon>Talitroidea</taxon>
        <taxon>Hyalellidae</taxon>
        <taxon>Hyalella</taxon>
    </lineage>
</organism>
<dbReference type="OrthoDB" id="5975505at2759"/>
<feature type="transmembrane region" description="Helical" evidence="9">
    <location>
        <begin position="89"/>
        <end position="114"/>
    </location>
</feature>
<protein>
    <submittedName>
        <fullName evidence="12">QRFP-like peptide receptor</fullName>
    </submittedName>
</protein>
<dbReference type="InterPro" id="IPR017452">
    <property type="entry name" value="GPCR_Rhodpsn_7TM"/>
</dbReference>
<keyword evidence="5" id="KW-0297">G-protein coupled receptor</keyword>
<dbReference type="GO" id="GO:0004930">
    <property type="term" value="F:G protein-coupled receptor activity"/>
    <property type="evidence" value="ECO:0007669"/>
    <property type="project" value="UniProtKB-KW"/>
</dbReference>
<accession>A0A8B7N9H1</accession>
<keyword evidence="6 9" id="KW-0472">Membrane</keyword>
<proteinExistence type="inferred from homology"/>
<evidence type="ECO:0000256" key="8">
    <source>
        <dbReference type="ARBA" id="ARBA00023224"/>
    </source>
</evidence>
<dbReference type="KEGG" id="hazt:108667822"/>
<evidence type="ECO:0000259" key="10">
    <source>
        <dbReference type="PROSITE" id="PS50262"/>
    </source>
</evidence>
<evidence type="ECO:0000256" key="6">
    <source>
        <dbReference type="ARBA" id="ARBA00023136"/>
    </source>
</evidence>
<dbReference type="Pfam" id="PF00001">
    <property type="entry name" value="7tm_1"/>
    <property type="match status" value="1"/>
</dbReference>
<evidence type="ECO:0000256" key="5">
    <source>
        <dbReference type="ARBA" id="ARBA00023040"/>
    </source>
</evidence>
<comment type="similarity">
    <text evidence="2">Belongs to the G-protein coupled receptor 1 family.</text>
</comment>
<dbReference type="PANTHER" id="PTHR24243:SF208">
    <property type="entry name" value="PYROKININ-1 RECEPTOR"/>
    <property type="match status" value="1"/>
</dbReference>
<keyword evidence="8" id="KW-0807">Transducer</keyword>
<evidence type="ECO:0000313" key="12">
    <source>
        <dbReference type="RefSeq" id="XP_018010380.2"/>
    </source>
</evidence>
<comment type="subcellular location">
    <subcellularLocation>
        <location evidence="1">Membrane</location>
        <topology evidence="1">Multi-pass membrane protein</topology>
    </subcellularLocation>
</comment>
<dbReference type="AlphaFoldDB" id="A0A8B7N9H1"/>
<dbReference type="PANTHER" id="PTHR24243">
    <property type="entry name" value="G-PROTEIN COUPLED RECEPTOR"/>
    <property type="match status" value="1"/>
</dbReference>
<dbReference type="InterPro" id="IPR000276">
    <property type="entry name" value="GPCR_Rhodpsn"/>
</dbReference>
<keyword evidence="11" id="KW-1185">Reference proteome</keyword>
<evidence type="ECO:0000256" key="9">
    <source>
        <dbReference type="SAM" id="Phobius"/>
    </source>
</evidence>
<dbReference type="GeneID" id="108667822"/>
<keyword evidence="4 9" id="KW-1133">Transmembrane helix</keyword>
<keyword evidence="3 9" id="KW-0812">Transmembrane</keyword>
<evidence type="ECO:0000256" key="4">
    <source>
        <dbReference type="ARBA" id="ARBA00022989"/>
    </source>
</evidence>
<evidence type="ECO:0000256" key="7">
    <source>
        <dbReference type="ARBA" id="ARBA00023170"/>
    </source>
</evidence>
<dbReference type="Gene3D" id="1.20.1070.10">
    <property type="entry name" value="Rhodopsin 7-helix transmembrane proteins"/>
    <property type="match status" value="1"/>
</dbReference>
<keyword evidence="7" id="KW-0675">Receptor</keyword>
<dbReference type="PRINTS" id="PR00237">
    <property type="entry name" value="GPCRRHODOPSN"/>
</dbReference>
<reference evidence="12" key="1">
    <citation type="submission" date="2025-08" db="UniProtKB">
        <authorList>
            <consortium name="RefSeq"/>
        </authorList>
    </citation>
    <scope>IDENTIFICATION</scope>
    <source>
        <tissue evidence="12">Whole organism</tissue>
    </source>
</reference>
<gene>
    <name evidence="12" type="primary">LOC108667822</name>
</gene>
<name>A0A8B7N9H1_HYAAZ</name>
<feature type="transmembrane region" description="Helical" evidence="9">
    <location>
        <begin position="204"/>
        <end position="223"/>
    </location>
</feature>
<dbReference type="GO" id="GO:0005886">
    <property type="term" value="C:plasma membrane"/>
    <property type="evidence" value="ECO:0007669"/>
    <property type="project" value="TreeGrafter"/>
</dbReference>
<dbReference type="SUPFAM" id="SSF81321">
    <property type="entry name" value="Family A G protein-coupled receptor-like"/>
    <property type="match status" value="1"/>
</dbReference>
<dbReference type="PROSITE" id="PS50262">
    <property type="entry name" value="G_PROTEIN_RECEP_F1_2"/>
    <property type="match status" value="1"/>
</dbReference>
<dbReference type="RefSeq" id="XP_018010380.2">
    <property type="nucleotide sequence ID" value="XM_018154891.2"/>
</dbReference>
<feature type="transmembrane region" description="Helical" evidence="9">
    <location>
        <begin position="126"/>
        <end position="147"/>
    </location>
</feature>
<dbReference type="Proteomes" id="UP000694843">
    <property type="component" value="Unplaced"/>
</dbReference>
<sequence length="236" mass="26069">MAEVQLSTPRQFSSQTTSELFSVVPDAVADPSRGFLSSPAPLNASELPIEVLRYLCESNDAVLNLSTVEYFANFTMDASTWSTTDWSTVIRITCIVLLFISSIIGNTIVVIVVFWSPNLKTSLNFYLVNLAIADLFITCVCIWNHLVKNIFYNYPLGPFMCRIGSFVQASCLLGSVLTLSTLSLERVYAVLRPLRAHRHALPSWRLAGVWLVSVAAAAPLCALNEYREYVVSTGST</sequence>
<evidence type="ECO:0000256" key="2">
    <source>
        <dbReference type="ARBA" id="ARBA00010663"/>
    </source>
</evidence>